<organism evidence="1 2">
    <name type="scientific">Glossina austeni</name>
    <name type="common">Savannah tsetse fly</name>
    <dbReference type="NCBI Taxonomy" id="7395"/>
    <lineage>
        <taxon>Eukaryota</taxon>
        <taxon>Metazoa</taxon>
        <taxon>Ecdysozoa</taxon>
        <taxon>Arthropoda</taxon>
        <taxon>Hexapoda</taxon>
        <taxon>Insecta</taxon>
        <taxon>Pterygota</taxon>
        <taxon>Neoptera</taxon>
        <taxon>Endopterygota</taxon>
        <taxon>Diptera</taxon>
        <taxon>Brachycera</taxon>
        <taxon>Muscomorpha</taxon>
        <taxon>Hippoboscoidea</taxon>
        <taxon>Glossinidae</taxon>
        <taxon>Glossina</taxon>
    </lineage>
</organism>
<dbReference type="EnsemblMetazoa" id="GAUT042705-RA">
    <property type="protein sequence ID" value="GAUT042705-PA"/>
    <property type="gene ID" value="GAUT042705"/>
</dbReference>
<proteinExistence type="predicted"/>
<protein>
    <submittedName>
        <fullName evidence="1">Uncharacterized protein</fullName>
    </submittedName>
</protein>
<accession>A0A1A9VNL7</accession>
<dbReference type="VEuPathDB" id="VectorBase:GAUT042705"/>
<dbReference type="Proteomes" id="UP000078200">
    <property type="component" value="Unassembled WGS sequence"/>
</dbReference>
<reference evidence="1" key="1">
    <citation type="submission" date="2020-05" db="UniProtKB">
        <authorList>
            <consortium name="EnsemblMetazoa"/>
        </authorList>
    </citation>
    <scope>IDENTIFICATION</scope>
    <source>
        <strain evidence="1">TTRI</strain>
    </source>
</reference>
<dbReference type="AlphaFoldDB" id="A0A1A9VNL7"/>
<sequence length="192" mass="22025">IARVTLALIDRRLFIYPTLVLFRKSLWFFPPEPHIKVQLTMSTNFDKDLHDVLSRLLREYPVLWRPWAASTNGQYKELTRRLSSELNRAVTIRRVTNTLASVRKALVRLEGGSVRTPLTAYVWYAEELGYERAAKTMTKLIKREQRFQESVRLAAEGFLGFEKGVLVGNIAIIDEAISDVPNEDLGCATDEE</sequence>
<name>A0A1A9VNL7_GLOAU</name>
<evidence type="ECO:0000313" key="1">
    <source>
        <dbReference type="EnsemblMetazoa" id="GAUT042705-PA"/>
    </source>
</evidence>
<evidence type="ECO:0000313" key="2">
    <source>
        <dbReference type="Proteomes" id="UP000078200"/>
    </source>
</evidence>
<keyword evidence="2" id="KW-1185">Reference proteome</keyword>